<gene>
    <name evidence="1" type="ORF">J0J18_23645</name>
</gene>
<evidence type="ECO:0000313" key="1">
    <source>
        <dbReference type="EMBL" id="MBN8124696.1"/>
    </source>
</evidence>
<dbReference type="RefSeq" id="WP_045629246.1">
    <property type="nucleotide sequence ID" value="NZ_JAFKOQ010000089.1"/>
</dbReference>
<reference evidence="1" key="1">
    <citation type="submission" date="2021-03" db="EMBL/GenBank/DDBJ databases">
        <title>Study of the foodborne Vibrio vulnificus isolates from China.</title>
        <authorList>
            <person name="Zheng Z."/>
            <person name="Ye L."/>
        </authorList>
    </citation>
    <scope>NUCLEOTIDE SEQUENCE</scope>
    <source>
        <strain evidence="1">Vv1582</strain>
    </source>
</reference>
<dbReference type="SUPFAM" id="SSF82771">
    <property type="entry name" value="GIY-YIG endonuclease"/>
    <property type="match status" value="1"/>
</dbReference>
<dbReference type="EMBL" id="JAFKOQ010000089">
    <property type="protein sequence ID" value="MBN8124696.1"/>
    <property type="molecule type" value="Genomic_DNA"/>
</dbReference>
<sequence>MNEIKKIDSELSDVLAGLDKTFETLDFELIGDLRNEELIKNHQYSGIYLIEIECANSDMPFLTWFEEFKTKWDKEAYKKRWTPSIKKKRVKAHNELKRWMPIYIGKSRDISGRLLGHLNLRLDQPTTGLKLNARTNMDTENFRFSTIKVEVDNYDIILPIVERILRDKINPLVGRQ</sequence>
<dbReference type="AlphaFoldDB" id="A0AAW4HJ41"/>
<protein>
    <submittedName>
        <fullName evidence="1">GIY-YIG nuclease family protein</fullName>
    </submittedName>
</protein>
<evidence type="ECO:0000313" key="2">
    <source>
        <dbReference type="Proteomes" id="UP000664056"/>
    </source>
</evidence>
<dbReference type="Proteomes" id="UP000664056">
    <property type="component" value="Unassembled WGS sequence"/>
</dbReference>
<name>A0AAW4HJ41_VIBVL</name>
<comment type="caution">
    <text evidence="1">The sequence shown here is derived from an EMBL/GenBank/DDBJ whole genome shotgun (WGS) entry which is preliminary data.</text>
</comment>
<dbReference type="InterPro" id="IPR035901">
    <property type="entry name" value="GIY-YIG_endonuc_sf"/>
</dbReference>
<organism evidence="1 2">
    <name type="scientific">Vibrio vulnificus</name>
    <dbReference type="NCBI Taxonomy" id="672"/>
    <lineage>
        <taxon>Bacteria</taxon>
        <taxon>Pseudomonadati</taxon>
        <taxon>Pseudomonadota</taxon>
        <taxon>Gammaproteobacteria</taxon>
        <taxon>Vibrionales</taxon>
        <taxon>Vibrionaceae</taxon>
        <taxon>Vibrio</taxon>
    </lineage>
</organism>
<proteinExistence type="predicted"/>
<accession>A0AAW4HJ41</accession>